<dbReference type="InterPro" id="IPR005648">
    <property type="entry name" value="FlgD"/>
</dbReference>
<gene>
    <name evidence="5" type="ORF">DES47_11376</name>
</gene>
<evidence type="ECO:0000256" key="1">
    <source>
        <dbReference type="ARBA" id="ARBA00010577"/>
    </source>
</evidence>
<proteinExistence type="inferred from homology"/>
<dbReference type="RefSeq" id="WP_133703706.1">
    <property type="nucleotide sequence ID" value="NZ_SNXS01000013.1"/>
</dbReference>
<keyword evidence="5" id="KW-0966">Cell projection</keyword>
<keyword evidence="5" id="KW-0282">Flagellum</keyword>
<keyword evidence="5" id="KW-0969">Cilium</keyword>
<dbReference type="EMBL" id="SNXS01000013">
    <property type="protein sequence ID" value="TDP61393.1"/>
    <property type="molecule type" value="Genomic_DNA"/>
</dbReference>
<evidence type="ECO:0000313" key="5">
    <source>
        <dbReference type="EMBL" id="TDP61393.1"/>
    </source>
</evidence>
<dbReference type="OrthoDB" id="9785233at2"/>
<dbReference type="GO" id="GO:0044781">
    <property type="term" value="P:bacterial-type flagellum organization"/>
    <property type="evidence" value="ECO:0007669"/>
    <property type="project" value="UniProtKB-KW"/>
</dbReference>
<comment type="similarity">
    <text evidence="1">Belongs to the FlgD family.</text>
</comment>
<dbReference type="AlphaFoldDB" id="A0A4R6QG64"/>
<comment type="function">
    <text evidence="4">Required for flagellar hook formation. May act as a scaffolding protein.</text>
</comment>
<name>A0A4R6QG64_9BURK</name>
<reference evidence="5 6" key="1">
    <citation type="submission" date="2019-03" db="EMBL/GenBank/DDBJ databases">
        <title>Genomic Encyclopedia of Type Strains, Phase IV (KMG-IV): sequencing the most valuable type-strain genomes for metagenomic binning, comparative biology and taxonomic classification.</title>
        <authorList>
            <person name="Goeker M."/>
        </authorList>
    </citation>
    <scope>NUCLEOTIDE SEQUENCE [LARGE SCALE GENOMIC DNA]</scope>
    <source>
        <strain evidence="5 6">DSM 16998</strain>
    </source>
</reference>
<evidence type="ECO:0000256" key="4">
    <source>
        <dbReference type="ARBA" id="ARBA00024746"/>
    </source>
</evidence>
<evidence type="ECO:0000313" key="6">
    <source>
        <dbReference type="Proteomes" id="UP000295361"/>
    </source>
</evidence>
<keyword evidence="6" id="KW-1185">Reference proteome</keyword>
<comment type="caution">
    <text evidence="5">The sequence shown here is derived from an EMBL/GenBank/DDBJ whole genome shotgun (WGS) entry which is preliminary data.</text>
</comment>
<protein>
    <recommendedName>
        <fullName evidence="2">Basal-body rod modification protein FlgD</fullName>
    </recommendedName>
</protein>
<dbReference type="Pfam" id="PF03963">
    <property type="entry name" value="FlgD"/>
    <property type="match status" value="1"/>
</dbReference>
<dbReference type="Proteomes" id="UP000295361">
    <property type="component" value="Unassembled WGS sequence"/>
</dbReference>
<keyword evidence="3" id="KW-1005">Bacterial flagellum biogenesis</keyword>
<sequence>MADIGAISPGGSTASAASGIGLQDFLKILITQLSFQDPLKPMDNQAFMAQMAQFTALEQAQQLNSKMDSLLTTQASLQSVGLIGRSVDVSTADGTLSGTVLALSLSGDQPSISVRASDGTVTAGILLSQIATVRTSN</sequence>
<evidence type="ECO:0000256" key="3">
    <source>
        <dbReference type="ARBA" id="ARBA00022795"/>
    </source>
</evidence>
<accession>A0A4R6QG64</accession>
<organism evidence="5 6">
    <name type="scientific">Roseateles toxinivorans</name>
    <dbReference type="NCBI Taxonomy" id="270368"/>
    <lineage>
        <taxon>Bacteria</taxon>
        <taxon>Pseudomonadati</taxon>
        <taxon>Pseudomonadota</taxon>
        <taxon>Betaproteobacteria</taxon>
        <taxon>Burkholderiales</taxon>
        <taxon>Sphaerotilaceae</taxon>
        <taxon>Roseateles</taxon>
    </lineage>
</organism>
<evidence type="ECO:0000256" key="2">
    <source>
        <dbReference type="ARBA" id="ARBA00016013"/>
    </source>
</evidence>
<dbReference type="InParanoid" id="A0A4R6QG64"/>